<dbReference type="Proteomes" id="UP001139981">
    <property type="component" value="Unassembled WGS sequence"/>
</dbReference>
<feature type="non-terminal residue" evidence="1">
    <location>
        <position position="539"/>
    </location>
</feature>
<keyword evidence="2" id="KW-1185">Reference proteome</keyword>
<sequence>MTSGGLEEIVDDDSTLLMAAGILPDSTVGFALPLAEICSGIFDPLIATISPDQLMLSQPGRRTSSSVPWLATVDRSPSISDSSSSAGDKAQCVVLARPESHVHYLCGLNNLGNTCFMNSALQCLGHFSDLTRYFVSQVYRHELNRDNPLGMKGAVASAYGRLVNGMWEIGRGAYAPRAFKQTIAQWAPQFRGYNQQDAPEFLAFLLDGLHEDLNRIVHKPYIEVPDAAGRPDAEVADEQWSIYKRRNDSVVVDLFQGQYRSTLVCPVCSHTSVTFDPFMYLTLPLPVQRQKWVELLFIPASTDVYATRMRLLVLKDDSVKQLKQMVAHLTATAAERLIVCDVASVRIYTTFNDSDSLADISSSDTILVYELGVDAAAVAAEPTSVSSVVVQLACSKPSASSYSGYSYGPEVFSKPQLLTLPDDGELTMAELYLHIAEMLARWATVDISRLVAQLKEYADAAASGQSGEYPLLELLSHAATLSVHRAGPVHKPTMPRRNLTSMSSYMYGGGRRGGASNAFRAFEDRLTNDNCEPLLASNA</sequence>
<organism evidence="1 2">
    <name type="scientific">Coemansia aciculifera</name>
    <dbReference type="NCBI Taxonomy" id="417176"/>
    <lineage>
        <taxon>Eukaryota</taxon>
        <taxon>Fungi</taxon>
        <taxon>Fungi incertae sedis</taxon>
        <taxon>Zoopagomycota</taxon>
        <taxon>Kickxellomycotina</taxon>
        <taxon>Kickxellomycetes</taxon>
        <taxon>Kickxellales</taxon>
        <taxon>Kickxellaceae</taxon>
        <taxon>Coemansia</taxon>
    </lineage>
</organism>
<evidence type="ECO:0000313" key="2">
    <source>
        <dbReference type="Proteomes" id="UP001139981"/>
    </source>
</evidence>
<proteinExistence type="predicted"/>
<gene>
    <name evidence="1" type="ORF">IWW38_004834</name>
</gene>
<reference evidence="1" key="1">
    <citation type="submission" date="2022-07" db="EMBL/GenBank/DDBJ databases">
        <title>Phylogenomic reconstructions and comparative analyses of Kickxellomycotina fungi.</title>
        <authorList>
            <person name="Reynolds N.K."/>
            <person name="Stajich J.E."/>
            <person name="Barry K."/>
            <person name="Grigoriev I.V."/>
            <person name="Crous P."/>
            <person name="Smith M.E."/>
        </authorList>
    </citation>
    <scope>NUCLEOTIDE SEQUENCE</scope>
    <source>
        <strain evidence="1">CBS 190363</strain>
    </source>
</reference>
<name>A0ACC1LX60_9FUNG</name>
<evidence type="ECO:0000313" key="1">
    <source>
        <dbReference type="EMBL" id="KAJ2889110.1"/>
    </source>
</evidence>
<protein>
    <submittedName>
        <fullName evidence="1">Uncharacterized protein</fullName>
    </submittedName>
</protein>
<dbReference type="EMBL" id="JANBVB010001940">
    <property type="protein sequence ID" value="KAJ2889110.1"/>
    <property type="molecule type" value="Genomic_DNA"/>
</dbReference>
<comment type="caution">
    <text evidence="1">The sequence shown here is derived from an EMBL/GenBank/DDBJ whole genome shotgun (WGS) entry which is preliminary data.</text>
</comment>
<accession>A0ACC1LX60</accession>